<protein>
    <submittedName>
        <fullName evidence="1">Uncharacterized protein</fullName>
    </submittedName>
</protein>
<evidence type="ECO:0000313" key="1">
    <source>
        <dbReference type="EMBL" id="ARR02904.1"/>
    </source>
</evidence>
<proteinExistence type="predicted"/>
<evidence type="ECO:0000313" key="2">
    <source>
        <dbReference type="Proteomes" id="UP000194265"/>
    </source>
</evidence>
<dbReference type="Proteomes" id="UP000194265">
    <property type="component" value="Chromosome"/>
</dbReference>
<organism evidence="1 2">
    <name type="scientific">Campylobacter vicugnae</name>
    <dbReference type="NCBI Taxonomy" id="1660076"/>
    <lineage>
        <taxon>Bacteria</taxon>
        <taxon>Pseudomonadati</taxon>
        <taxon>Campylobacterota</taxon>
        <taxon>Epsilonproteobacteria</taxon>
        <taxon>Campylobacterales</taxon>
        <taxon>Campylobacteraceae</taxon>
        <taxon>Campylobacter</taxon>
    </lineage>
</organism>
<dbReference type="EMBL" id="CP018791">
    <property type="protein sequence ID" value="ARR02904.1"/>
    <property type="molecule type" value="Genomic_DNA"/>
</dbReference>
<reference evidence="1 2" key="1">
    <citation type="journal article" date="2017" name="Genome Biol. Evol.">
        <title>Comparative Genomic Analysis Identifies a Campylobacter Clade Deficient in Selenium Metabolism.</title>
        <authorList>
            <person name="Miller W.G."/>
            <person name="Yee E."/>
            <person name="Lopes B.S."/>
            <person name="Chapman M.H."/>
            <person name="Huynh S."/>
            <person name="Bono J.L."/>
            <person name="Parker C.T."/>
            <person name="Strachan N.J.C."/>
            <person name="Forbes K.J."/>
        </authorList>
    </citation>
    <scope>NUCLEOTIDE SEQUENCE [LARGE SCALE GENOMIC DNA]</scope>
    <source>
        <strain evidence="1 2">RM8964</strain>
    </source>
</reference>
<name>A0A1X9T301_9BACT</name>
<accession>A0A1X9T301</accession>
<sequence length="179" mass="21324">MSKNMRYKFTISDDNKKFLEQLKIQMNINTTSELLNRIIADYSIAHNKVFPFDLIKLNDKKHQKLYEYRIKLTHDENEFLKSQAQKHGGISITKELRLRIVNNIYDEDFVPRIDILNLLLRTRANISAFRKIKEHIEANEIFVLDEKCEALLDENLKKLTQICEHLSELSNRQFLMVEQ</sequence>
<dbReference type="STRING" id="1660074.CVIC8964_1525"/>
<dbReference type="AlphaFoldDB" id="A0A1X9T301"/>
<gene>
    <name evidence="1" type="ORF">CVIC8964_1525</name>
</gene>